<name>A0ABP4VRN0_9MICO</name>
<dbReference type="Proteomes" id="UP001501138">
    <property type="component" value="Unassembled WGS sequence"/>
</dbReference>
<keyword evidence="2" id="KW-1185">Reference proteome</keyword>
<proteinExistence type="predicted"/>
<sequence>MSREPEQARSGLAVVVVSYASHQLLADNLARTARSADLVVVVDNRTDDAERAAVRGLAGTRGWHVVEPADNLGFGAGMNAGVARALELGATELLLLNPDAWMAPDGVAGLHAAVREEPWALVVPRIERPDGTVWASGITDLYLRDGTMHARRRRPPGMVVGRDVEEWVSGACVALSSMLWDKIGGFDSSYFLYWEDVDLSRRARDAGGRLVVLDDVVAVHDEGGTHRDARRGPAKSATYYRYSVRNRMLYARRWLAPEGVRRWRRASLRAAWKVLLQGGRRQILTVRPVVAVSRGLVEGLLVRAPARPPGRTGG</sequence>
<reference evidence="2" key="1">
    <citation type="journal article" date="2019" name="Int. J. Syst. Evol. Microbiol.">
        <title>The Global Catalogue of Microorganisms (GCM) 10K type strain sequencing project: providing services to taxonomists for standard genome sequencing and annotation.</title>
        <authorList>
            <consortium name="The Broad Institute Genomics Platform"/>
            <consortium name="The Broad Institute Genome Sequencing Center for Infectious Disease"/>
            <person name="Wu L."/>
            <person name="Ma J."/>
        </authorList>
    </citation>
    <scope>NUCLEOTIDE SEQUENCE [LARGE SCALE GENOMIC DNA]</scope>
    <source>
        <strain evidence="2">JCM 15589</strain>
    </source>
</reference>
<dbReference type="SUPFAM" id="SSF53448">
    <property type="entry name" value="Nucleotide-diphospho-sugar transferases"/>
    <property type="match status" value="1"/>
</dbReference>
<dbReference type="PANTHER" id="PTHR43179:SF7">
    <property type="entry name" value="RHAMNOSYLTRANSFERASE WBBL"/>
    <property type="match status" value="1"/>
</dbReference>
<dbReference type="Pfam" id="PF13641">
    <property type="entry name" value="Glyco_tranf_2_3"/>
    <property type="match status" value="1"/>
</dbReference>
<evidence type="ECO:0008006" key="3">
    <source>
        <dbReference type="Google" id="ProtNLM"/>
    </source>
</evidence>
<dbReference type="InterPro" id="IPR029044">
    <property type="entry name" value="Nucleotide-diphossugar_trans"/>
</dbReference>
<gene>
    <name evidence="1" type="ORF">GCM10009809_29580</name>
</gene>
<comment type="caution">
    <text evidence="1">The sequence shown here is derived from an EMBL/GenBank/DDBJ whole genome shotgun (WGS) entry which is preliminary data.</text>
</comment>
<evidence type="ECO:0000313" key="1">
    <source>
        <dbReference type="EMBL" id="GAA1732177.1"/>
    </source>
</evidence>
<evidence type="ECO:0000313" key="2">
    <source>
        <dbReference type="Proteomes" id="UP001501138"/>
    </source>
</evidence>
<accession>A0ABP4VRN0</accession>
<dbReference type="EMBL" id="BAAAPM010000005">
    <property type="protein sequence ID" value="GAA1732177.1"/>
    <property type="molecule type" value="Genomic_DNA"/>
</dbReference>
<organism evidence="1 2">
    <name type="scientific">Isoptericola hypogeus</name>
    <dbReference type="NCBI Taxonomy" id="300179"/>
    <lineage>
        <taxon>Bacteria</taxon>
        <taxon>Bacillati</taxon>
        <taxon>Actinomycetota</taxon>
        <taxon>Actinomycetes</taxon>
        <taxon>Micrococcales</taxon>
        <taxon>Promicromonosporaceae</taxon>
        <taxon>Isoptericola</taxon>
    </lineage>
</organism>
<dbReference type="Gene3D" id="3.90.550.10">
    <property type="entry name" value="Spore Coat Polysaccharide Biosynthesis Protein SpsA, Chain A"/>
    <property type="match status" value="1"/>
</dbReference>
<protein>
    <recommendedName>
        <fullName evidence="3">GT2 family glycosyltransferase</fullName>
    </recommendedName>
</protein>
<dbReference type="RefSeq" id="WP_344249219.1">
    <property type="nucleotide sequence ID" value="NZ_BAAAPM010000005.1"/>
</dbReference>
<dbReference type="PANTHER" id="PTHR43179">
    <property type="entry name" value="RHAMNOSYLTRANSFERASE WBBL"/>
    <property type="match status" value="1"/>
</dbReference>